<evidence type="ECO:0000313" key="1">
    <source>
        <dbReference type="EMBL" id="DAG00157.1"/>
    </source>
</evidence>
<organism evidence="1">
    <name type="scientific">Siphoviridae sp. ctTPJ4</name>
    <dbReference type="NCBI Taxonomy" id="2825519"/>
    <lineage>
        <taxon>Viruses</taxon>
        <taxon>Duplodnaviria</taxon>
        <taxon>Heunggongvirae</taxon>
        <taxon>Uroviricota</taxon>
        <taxon>Caudoviricetes</taxon>
    </lineage>
</organism>
<accession>A0A8S5V0C6</accession>
<protein>
    <submittedName>
        <fullName evidence="1">Uncharacterized protein</fullName>
    </submittedName>
</protein>
<sequence>MPYCKVKGDIPPFATLTVDPDDGPTYVDTAGENGKIEGMVWFFRNTNARLFLDDQGWPATKTVKLSEDDIVDVTIKSNRPAGGGGGGNGNVMILGREEQVPAGTPPNTVIVRKV</sequence>
<dbReference type="EMBL" id="BK016177">
    <property type="protein sequence ID" value="DAG00157.1"/>
    <property type="molecule type" value="Genomic_DNA"/>
</dbReference>
<name>A0A8S5V0C6_9CAUD</name>
<reference evidence="1" key="1">
    <citation type="journal article" date="2021" name="Proc. Natl. Acad. Sci. U.S.A.">
        <title>A Catalog of Tens of Thousands of Viruses from Human Metagenomes Reveals Hidden Associations with Chronic Diseases.</title>
        <authorList>
            <person name="Tisza M.J."/>
            <person name="Buck C.B."/>
        </authorList>
    </citation>
    <scope>NUCLEOTIDE SEQUENCE</scope>
    <source>
        <strain evidence="1">CtTPJ4</strain>
    </source>
</reference>
<proteinExistence type="predicted"/>